<accession>A0A517YD44</accession>
<proteinExistence type="predicted"/>
<keyword evidence="1" id="KW-0732">Signal</keyword>
<dbReference type="GO" id="GO:0016787">
    <property type="term" value="F:hydrolase activity"/>
    <property type="evidence" value="ECO:0007669"/>
    <property type="project" value="InterPro"/>
</dbReference>
<evidence type="ECO:0000313" key="4">
    <source>
        <dbReference type="Proteomes" id="UP000315017"/>
    </source>
</evidence>
<keyword evidence="4" id="KW-1185">Reference proteome</keyword>
<organism evidence="3 4">
    <name type="scientific">Anatilimnocola aggregata</name>
    <dbReference type="NCBI Taxonomy" id="2528021"/>
    <lineage>
        <taxon>Bacteria</taxon>
        <taxon>Pseudomonadati</taxon>
        <taxon>Planctomycetota</taxon>
        <taxon>Planctomycetia</taxon>
        <taxon>Pirellulales</taxon>
        <taxon>Pirellulaceae</taxon>
        <taxon>Anatilimnocola</taxon>
    </lineage>
</organism>
<dbReference type="EMBL" id="CP036274">
    <property type="protein sequence ID" value="QDU28164.1"/>
    <property type="molecule type" value="Genomic_DNA"/>
</dbReference>
<dbReference type="Gene3D" id="2.60.120.560">
    <property type="entry name" value="Exo-inulinase, domain 1"/>
    <property type="match status" value="1"/>
</dbReference>
<dbReference type="Pfam" id="PF06439">
    <property type="entry name" value="3keto-disac_hyd"/>
    <property type="match status" value="1"/>
</dbReference>
<dbReference type="InterPro" id="IPR010496">
    <property type="entry name" value="AL/BT2_dom"/>
</dbReference>
<feature type="domain" description="3-keto-alpha-glucoside-1,2-lyase/3-keto-2-hydroxy-glucal hydratase" evidence="2">
    <location>
        <begin position="25"/>
        <end position="210"/>
    </location>
</feature>
<evidence type="ECO:0000256" key="1">
    <source>
        <dbReference type="SAM" id="SignalP"/>
    </source>
</evidence>
<feature type="signal peptide" evidence="1">
    <location>
        <begin position="1"/>
        <end position="22"/>
    </location>
</feature>
<evidence type="ECO:0000313" key="3">
    <source>
        <dbReference type="EMBL" id="QDU28164.1"/>
    </source>
</evidence>
<dbReference type="AlphaFoldDB" id="A0A517YD44"/>
<dbReference type="KEGG" id="aagg:ETAA8_32640"/>
<reference evidence="3 4" key="1">
    <citation type="submission" date="2019-02" db="EMBL/GenBank/DDBJ databases">
        <title>Deep-cultivation of Planctomycetes and their phenomic and genomic characterization uncovers novel biology.</title>
        <authorList>
            <person name="Wiegand S."/>
            <person name="Jogler M."/>
            <person name="Boedeker C."/>
            <person name="Pinto D."/>
            <person name="Vollmers J."/>
            <person name="Rivas-Marin E."/>
            <person name="Kohn T."/>
            <person name="Peeters S.H."/>
            <person name="Heuer A."/>
            <person name="Rast P."/>
            <person name="Oberbeckmann S."/>
            <person name="Bunk B."/>
            <person name="Jeske O."/>
            <person name="Meyerdierks A."/>
            <person name="Storesund J.E."/>
            <person name="Kallscheuer N."/>
            <person name="Luecker S."/>
            <person name="Lage O.M."/>
            <person name="Pohl T."/>
            <person name="Merkel B.J."/>
            <person name="Hornburger P."/>
            <person name="Mueller R.-W."/>
            <person name="Bruemmer F."/>
            <person name="Labrenz M."/>
            <person name="Spormann A.M."/>
            <person name="Op den Camp H."/>
            <person name="Overmann J."/>
            <person name="Amann R."/>
            <person name="Jetten M.S.M."/>
            <person name="Mascher T."/>
            <person name="Medema M.H."/>
            <person name="Devos D.P."/>
            <person name="Kaster A.-K."/>
            <person name="Ovreas L."/>
            <person name="Rohde M."/>
            <person name="Galperin M.Y."/>
            <person name="Jogler C."/>
        </authorList>
    </citation>
    <scope>NUCLEOTIDE SEQUENCE [LARGE SCALE GENOMIC DNA]</scope>
    <source>
        <strain evidence="3 4">ETA_A8</strain>
    </source>
</reference>
<sequence length="216" mass="24081" precursor="true">MLTRLACLTFSFCFMCASLATAEEGFTPLFDGKSLAGWKVMAEKNSKPDEWTVVNGVLTAKAGNSWLATEKQYGDYVLKLEWRVPENGNSGIFIRVPELKEGERPWIQGIEIQVLDDRGPIYMGKLKPWQYSGSIYGAVAADQSEFAGAGKWNAYEITCRGDLITVVLNGKKITEGDMSKLEELKTRPRVGFIGLQNHGTDVEYRNLRIKELSSAK</sequence>
<protein>
    <recommendedName>
        <fullName evidence="2">3-keto-alpha-glucoside-1,2-lyase/3-keto-2-hydroxy-glucal hydratase domain-containing protein</fullName>
    </recommendedName>
</protein>
<gene>
    <name evidence="3" type="ORF">ETAA8_32640</name>
</gene>
<dbReference type="RefSeq" id="WP_145089993.1">
    <property type="nucleotide sequence ID" value="NZ_CP036274.1"/>
</dbReference>
<dbReference type="Proteomes" id="UP000315017">
    <property type="component" value="Chromosome"/>
</dbReference>
<dbReference type="OrthoDB" id="9780017at2"/>
<feature type="chain" id="PRO_5022188973" description="3-keto-alpha-glucoside-1,2-lyase/3-keto-2-hydroxy-glucal hydratase domain-containing protein" evidence="1">
    <location>
        <begin position="23"/>
        <end position="216"/>
    </location>
</feature>
<name>A0A517YD44_9BACT</name>
<evidence type="ECO:0000259" key="2">
    <source>
        <dbReference type="Pfam" id="PF06439"/>
    </source>
</evidence>